<keyword evidence="8" id="KW-1185">Reference proteome</keyword>
<feature type="compositionally biased region" description="Basic and acidic residues" evidence="4">
    <location>
        <begin position="27"/>
        <end position="59"/>
    </location>
</feature>
<evidence type="ECO:0000256" key="1">
    <source>
        <dbReference type="ARBA" id="ARBA00004496"/>
    </source>
</evidence>
<dbReference type="InterPro" id="IPR012943">
    <property type="entry name" value="Cnn_1N"/>
</dbReference>
<feature type="compositionally biased region" description="Polar residues" evidence="4">
    <location>
        <begin position="1391"/>
        <end position="1415"/>
    </location>
</feature>
<feature type="compositionally biased region" description="Polar residues" evidence="4">
    <location>
        <begin position="1424"/>
        <end position="1447"/>
    </location>
</feature>
<feature type="compositionally biased region" description="Low complexity" evidence="4">
    <location>
        <begin position="780"/>
        <end position="789"/>
    </location>
</feature>
<reference evidence="7 8" key="1">
    <citation type="submission" date="2022-12" db="EMBL/GenBank/DDBJ databases">
        <title>Genomic features and morphological characterization of a novel Knufia sp. strain isolated from spacecraft assembly facility.</title>
        <authorList>
            <person name="Teixeira M."/>
            <person name="Chander A.M."/>
            <person name="Stajich J.E."/>
            <person name="Venkateswaran K."/>
        </authorList>
    </citation>
    <scope>NUCLEOTIDE SEQUENCE [LARGE SCALE GENOMIC DNA]</scope>
    <source>
        <strain evidence="7 8">FJI-L2-BK-P2</strain>
    </source>
</reference>
<dbReference type="PANTHER" id="PTHR23159:SF31">
    <property type="entry name" value="CENTROSOME-ASSOCIATED PROTEIN CEP250 ISOFORM X1"/>
    <property type="match status" value="1"/>
</dbReference>
<feature type="region of interest" description="Disordered" evidence="4">
    <location>
        <begin position="469"/>
        <end position="496"/>
    </location>
</feature>
<evidence type="ECO:0000256" key="4">
    <source>
        <dbReference type="SAM" id="MobiDB-lite"/>
    </source>
</evidence>
<feature type="domain" description="Centrosomin N-terminal motif 1" evidence="5">
    <location>
        <begin position="497"/>
        <end position="569"/>
    </location>
</feature>
<dbReference type="Pfam" id="PF12808">
    <property type="entry name" value="Mto2_bdg"/>
    <property type="match status" value="1"/>
</dbReference>
<feature type="compositionally biased region" description="Polar residues" evidence="4">
    <location>
        <begin position="127"/>
        <end position="137"/>
    </location>
</feature>
<feature type="region of interest" description="Disordered" evidence="4">
    <location>
        <begin position="1368"/>
        <end position="1465"/>
    </location>
</feature>
<feature type="compositionally biased region" description="Polar residues" evidence="4">
    <location>
        <begin position="370"/>
        <end position="380"/>
    </location>
</feature>
<evidence type="ECO:0000256" key="3">
    <source>
        <dbReference type="SAM" id="Coils"/>
    </source>
</evidence>
<feature type="compositionally biased region" description="Acidic residues" evidence="4">
    <location>
        <begin position="1662"/>
        <end position="1671"/>
    </location>
</feature>
<evidence type="ECO:0000313" key="7">
    <source>
        <dbReference type="EMBL" id="KAK5948952.1"/>
    </source>
</evidence>
<gene>
    <name evidence="7" type="ORF">OHC33_010038</name>
</gene>
<feature type="region of interest" description="Disordered" evidence="4">
    <location>
        <begin position="1639"/>
        <end position="1829"/>
    </location>
</feature>
<feature type="compositionally biased region" description="Polar residues" evidence="4">
    <location>
        <begin position="175"/>
        <end position="187"/>
    </location>
</feature>
<feature type="region of interest" description="Disordered" evidence="4">
    <location>
        <begin position="121"/>
        <end position="333"/>
    </location>
</feature>
<feature type="region of interest" description="Disordered" evidence="4">
    <location>
        <begin position="566"/>
        <end position="592"/>
    </location>
</feature>
<feature type="coiled-coil region" evidence="3">
    <location>
        <begin position="658"/>
        <end position="685"/>
    </location>
</feature>
<feature type="compositionally biased region" description="Basic and acidic residues" evidence="4">
    <location>
        <begin position="469"/>
        <end position="478"/>
    </location>
</feature>
<dbReference type="InterPro" id="IPR024545">
    <property type="entry name" value="Mto1-like_Mto2p-bd"/>
</dbReference>
<feature type="compositionally biased region" description="Polar residues" evidence="4">
    <location>
        <begin position="214"/>
        <end position="241"/>
    </location>
</feature>
<feature type="compositionally biased region" description="Polar residues" evidence="4">
    <location>
        <begin position="411"/>
        <end position="420"/>
    </location>
</feature>
<comment type="subcellular location">
    <subcellularLocation>
        <location evidence="1">Cytoplasm</location>
    </subcellularLocation>
</comment>
<feature type="compositionally biased region" description="Basic and acidic residues" evidence="4">
    <location>
        <begin position="1583"/>
        <end position="1596"/>
    </location>
</feature>
<evidence type="ECO:0000259" key="5">
    <source>
        <dbReference type="Pfam" id="PF07989"/>
    </source>
</evidence>
<feature type="region of interest" description="Disordered" evidence="4">
    <location>
        <begin position="1583"/>
        <end position="1617"/>
    </location>
</feature>
<feature type="region of interest" description="Disordered" evidence="4">
    <location>
        <begin position="352"/>
        <end position="429"/>
    </location>
</feature>
<feature type="compositionally biased region" description="Basic and acidic residues" evidence="4">
    <location>
        <begin position="1672"/>
        <end position="1681"/>
    </location>
</feature>
<accession>A0AAN8IIB5</accession>
<dbReference type="Proteomes" id="UP001316803">
    <property type="component" value="Unassembled WGS sequence"/>
</dbReference>
<evidence type="ECO:0008006" key="9">
    <source>
        <dbReference type="Google" id="ProtNLM"/>
    </source>
</evidence>
<feature type="domain" description="Mto1-like Mto2p-binding" evidence="6">
    <location>
        <begin position="1537"/>
        <end position="1587"/>
    </location>
</feature>
<organism evidence="7 8">
    <name type="scientific">Knufia fluminis</name>
    <dbReference type="NCBI Taxonomy" id="191047"/>
    <lineage>
        <taxon>Eukaryota</taxon>
        <taxon>Fungi</taxon>
        <taxon>Dikarya</taxon>
        <taxon>Ascomycota</taxon>
        <taxon>Pezizomycotina</taxon>
        <taxon>Eurotiomycetes</taxon>
        <taxon>Chaetothyriomycetidae</taxon>
        <taxon>Chaetothyriales</taxon>
        <taxon>Trichomeriaceae</taxon>
        <taxon>Knufia</taxon>
    </lineage>
</organism>
<feature type="compositionally biased region" description="Polar residues" evidence="4">
    <location>
        <begin position="286"/>
        <end position="297"/>
    </location>
</feature>
<evidence type="ECO:0000259" key="6">
    <source>
        <dbReference type="Pfam" id="PF12808"/>
    </source>
</evidence>
<feature type="compositionally biased region" description="Basic and acidic residues" evidence="4">
    <location>
        <begin position="1787"/>
        <end position="1800"/>
    </location>
</feature>
<feature type="compositionally biased region" description="Low complexity" evidence="4">
    <location>
        <begin position="1639"/>
        <end position="1650"/>
    </location>
</feature>
<feature type="compositionally biased region" description="Polar residues" evidence="4">
    <location>
        <begin position="148"/>
        <end position="164"/>
    </location>
</feature>
<feature type="compositionally biased region" description="Polar residues" evidence="4">
    <location>
        <begin position="1507"/>
        <end position="1526"/>
    </location>
</feature>
<name>A0AAN8IIB5_9EURO</name>
<evidence type="ECO:0000256" key="2">
    <source>
        <dbReference type="ARBA" id="ARBA00022490"/>
    </source>
</evidence>
<keyword evidence="2" id="KW-0963">Cytoplasm</keyword>
<feature type="compositionally biased region" description="Polar residues" evidence="4">
    <location>
        <begin position="1746"/>
        <end position="1785"/>
    </location>
</feature>
<dbReference type="EMBL" id="JAKLMC020000041">
    <property type="protein sequence ID" value="KAK5948952.1"/>
    <property type="molecule type" value="Genomic_DNA"/>
</dbReference>
<sequence length="1843" mass="205372">MSTPTRPRPRLFQRQSSRMVGGFEPGSDIRDDVSNAGSAHDHDHDHEEDYAMDQEHSTGEDSSSLLPPQIDMPSSLNDSSRMHRTQHEDTQEEDDMPAFNNTVLEEEEMKKKLADFESSFLPEPSAMSDQVDSTAQSMPVDIFVPGFSDTQTTGGVPTSDQTPSEGDAAEDHNQDQAQAAPSPTTAGYITPTAEDDRVPIPDEDTTTENDSNREAPNTSALERMSSSPTAARTVSRVQSLASMAGYETANERERGSPESPTAHKARRRSRSADPDATPRKDRDRNSTLSSIDTSGTIRVNVEDYDAIPLNVTRRRPQYLSKRSSSARLSYDSMASSTTETSEATLGADFALQSGGAAPESTRSIRRKPNMTLSRSTSLGSLASGVSGMSGDDEESTTQQKRAAAFVPPELSTLQEESPTTLRHGRGSSEVMVTPRASSMKLGLSMPTDSVIANHVRDLEVPDTIARKFRDHSRSRSPDKNMSMASATMTPGPKKGLTLKEHRSTVEKLGKENFDLKMKIHFLDQALQKRSEDGIKEMITENVQLKSDRLRLEKDNHGLRKQIRELQRKLDEATGKNESDDQGYGTDDERSPTVEEEVLYLRERVEITEIEMEKLRQENINKEGEKRRLAEMVRNLGDSRHGGSEVGSREERDMWKDMLEAETIAREQAEDDARKLRDELSKIKQDSSRPGSKLRVVKGQIVSRSSSVDGTQQKVDTAELERLRHECSELQKTIGAQASALTSRNKEKEMLYQEIENLKLGKMGGVRSVAGDSILDRSASRARSNSRASNGTRYTRMSDNERETMENRIDQLRDEISQLKLDKQNTQSQFDEALAELDAVDAQAQADADQFNEELAILTQERDNAMRDAEEQDHAFQQLKTEAQEEIDGLGDELDAKIEECTRLEQDLKAQASSAKALQAEMRSAAEGLQRLEEDAQQNLAKYQAVKAELDDSNRELENLEKNLHETQSKNERLRVQQESSRNEIAFLREEQDGDKLKIGDLESLLKKTHLNLDAERDRAREFERRLTEERAQRDAVAGQEKQEIQRTINELNREASNSKNELRQARKALSAREVELSTFKDRLAQLEDSLRQMLNIPEDTSSHLIGEVSKIVKQLDQTNMDLDTTRQQLDEHKELLAHRDGLLEDAAFESKRLEDMIEREQLNRRQDKHSFEQALKSHEQASRLAGQNNARIAELEQARLAHRKQLSTLEAQYKDQLAERNQVLLTIWRKFSAMCGPDWAHNHSLINGNLPSQEVIGNILFWPGFSRNLLLAAKQVEGVLSSSKEKIKTIERDLYRNYNALEKEFETRNKKLERIEEHWEKIKLREREIDAGLATSHGIRTTKDPQTQKLRNENKLLKAELRLYQDSSAAAHGSHAGHARSHQNIADRAGSRTSNFSGGRMSQNDGYASMDNASLNGAAGIPNRGSSIRTPTRRNNVTLSRANSASAVETLGGMDGHSTRSNSIASGGRNSGFGFTIGNPGTALAAAQNSSDARGSLAVPGGPTQYPPNGNFSMPPNSSHSNTSEAGTIVAKNEENKWIHRLREMERRLKQEREQRLVDREGARRRLDERDEDNKRLAQALDREKASRGWRADHVHAIKQSDVQSHRRGDSNGNSKEVTGYLVADEPMLNEFVGQMNQVQVQSQQAQNAQTREEFVPPTPDEQGDPYDDEEGLRTSEEERLMAQPPSVGSSHAQRVAMAQMKQFERVRPENPRSGSSRSSIKERIAGRTPSLASLAGQYYRDMGVGQSQSQQAVRPGSQSQGQRPASQHQSQSFSSEASGTSSNYKPGDRWGRNGCEKDANINAGARGSDAGSGSGSGNNANSEGVRRIMRTASAMAGVGGVS</sequence>
<proteinExistence type="predicted"/>
<evidence type="ECO:0000313" key="8">
    <source>
        <dbReference type="Proteomes" id="UP001316803"/>
    </source>
</evidence>
<keyword evidence="3" id="KW-0175">Coiled coil</keyword>
<feature type="compositionally biased region" description="Polar residues" evidence="4">
    <location>
        <begin position="60"/>
        <end position="79"/>
    </location>
</feature>
<feature type="compositionally biased region" description="Basic and acidic residues" evidence="4">
    <location>
        <begin position="270"/>
        <end position="285"/>
    </location>
</feature>
<feature type="region of interest" description="Disordered" evidence="4">
    <location>
        <begin position="1"/>
        <end position="99"/>
    </location>
</feature>
<dbReference type="GO" id="GO:0005737">
    <property type="term" value="C:cytoplasm"/>
    <property type="evidence" value="ECO:0007669"/>
    <property type="project" value="UniProtKB-SubCell"/>
</dbReference>
<protein>
    <recommendedName>
        <fullName evidence="9">Anucleate primary sterigmata protein B</fullName>
    </recommendedName>
</protein>
<dbReference type="Pfam" id="PF07989">
    <property type="entry name" value="Cnn_1N"/>
    <property type="match status" value="1"/>
</dbReference>
<comment type="caution">
    <text evidence="7">The sequence shown here is derived from an EMBL/GenBank/DDBJ whole genome shotgun (WGS) entry which is preliminary data.</text>
</comment>
<feature type="compositionally biased region" description="Basic and acidic residues" evidence="4">
    <location>
        <begin position="566"/>
        <end position="578"/>
    </location>
</feature>
<feature type="region of interest" description="Disordered" evidence="4">
    <location>
        <begin position="776"/>
        <end position="803"/>
    </location>
</feature>
<feature type="region of interest" description="Disordered" evidence="4">
    <location>
        <begin position="1486"/>
        <end position="1532"/>
    </location>
</feature>
<dbReference type="GO" id="GO:0005815">
    <property type="term" value="C:microtubule organizing center"/>
    <property type="evidence" value="ECO:0007669"/>
    <property type="project" value="InterPro"/>
</dbReference>
<dbReference type="PANTHER" id="PTHR23159">
    <property type="entry name" value="CENTROSOMAL PROTEIN 2"/>
    <property type="match status" value="1"/>
</dbReference>